<sequence>MYSRRVRTARASPLVMSRALYSVVDKVRALGASRSAGRAHVVCLSVRACWMLWRVRGAAALGAHHDLSRRRACDTLVDLVLRIIFVCFEFNSILKLRRVGIFHVS</sequence>
<protein>
    <submittedName>
        <fullName evidence="1">Uncharacterized protein</fullName>
    </submittedName>
</protein>
<name>I4DNG5_PAPXU</name>
<proteinExistence type="evidence at transcript level"/>
<dbReference type="AlphaFoldDB" id="I4DNG5"/>
<reference evidence="1" key="1">
    <citation type="journal article" date="2012" name="BMC Biol.">
        <title>Comprehensive microarray-based analysis for stage-specific larval camouflage pattern-associated genes in the swallowtail butterfly, Papilio xuthus.</title>
        <authorList>
            <person name="Futahashi R."/>
            <person name="Shirataki H."/>
            <person name="Narita T."/>
            <person name="Mita K."/>
            <person name="Fujiwara H."/>
        </authorList>
    </citation>
    <scope>NUCLEOTIDE SEQUENCE</scope>
    <source>
        <tissue evidence="1">Epidermis</tissue>
    </source>
</reference>
<evidence type="ECO:0000313" key="1">
    <source>
        <dbReference type="EMBL" id="BAM19455.1"/>
    </source>
</evidence>
<organism evidence="1">
    <name type="scientific">Papilio xuthus</name>
    <name type="common">Asian swallowtail butterfly</name>
    <dbReference type="NCBI Taxonomy" id="66420"/>
    <lineage>
        <taxon>Eukaryota</taxon>
        <taxon>Metazoa</taxon>
        <taxon>Ecdysozoa</taxon>
        <taxon>Arthropoda</taxon>
        <taxon>Hexapoda</taxon>
        <taxon>Insecta</taxon>
        <taxon>Pterygota</taxon>
        <taxon>Neoptera</taxon>
        <taxon>Endopterygota</taxon>
        <taxon>Lepidoptera</taxon>
        <taxon>Glossata</taxon>
        <taxon>Ditrysia</taxon>
        <taxon>Papilionoidea</taxon>
        <taxon>Papilionidae</taxon>
        <taxon>Papilioninae</taxon>
        <taxon>Papilio</taxon>
    </lineage>
</organism>
<accession>I4DNG5</accession>
<dbReference type="EMBL" id="AK402908">
    <property type="protein sequence ID" value="BAM19455.1"/>
    <property type="molecule type" value="mRNA"/>
</dbReference>